<feature type="domain" description="Reverse transcriptase/retrotransposon-derived protein RNase H-like" evidence="2">
    <location>
        <begin position="49"/>
        <end position="118"/>
    </location>
</feature>
<reference evidence="3" key="2">
    <citation type="submission" date="2022-01" db="EMBL/GenBank/DDBJ databases">
        <authorList>
            <person name="Yamashiro T."/>
            <person name="Shiraishi A."/>
            <person name="Satake H."/>
            <person name="Nakayama K."/>
        </authorList>
    </citation>
    <scope>NUCLEOTIDE SEQUENCE</scope>
</reference>
<keyword evidence="3" id="KW-0695">RNA-directed DNA polymerase</keyword>
<keyword evidence="4" id="KW-1185">Reference proteome</keyword>
<evidence type="ECO:0000313" key="3">
    <source>
        <dbReference type="EMBL" id="GJU01342.1"/>
    </source>
</evidence>
<dbReference type="Proteomes" id="UP001151760">
    <property type="component" value="Unassembled WGS sequence"/>
</dbReference>
<keyword evidence="3" id="KW-0808">Transferase</keyword>
<evidence type="ECO:0000313" key="4">
    <source>
        <dbReference type="Proteomes" id="UP001151760"/>
    </source>
</evidence>
<dbReference type="SUPFAM" id="SSF56672">
    <property type="entry name" value="DNA/RNA polymerases"/>
    <property type="match status" value="1"/>
</dbReference>
<dbReference type="EMBL" id="BQNB010020954">
    <property type="protein sequence ID" value="GJU01342.1"/>
    <property type="molecule type" value="Genomic_DNA"/>
</dbReference>
<comment type="caution">
    <text evidence="3">The sequence shown here is derived from an EMBL/GenBank/DDBJ whole genome shotgun (WGS) entry which is preliminary data.</text>
</comment>
<evidence type="ECO:0000259" key="2">
    <source>
        <dbReference type="Pfam" id="PF17919"/>
    </source>
</evidence>
<dbReference type="GO" id="GO:0003964">
    <property type="term" value="F:RNA-directed DNA polymerase activity"/>
    <property type="evidence" value="ECO:0007669"/>
    <property type="project" value="UniProtKB-KW"/>
</dbReference>
<protein>
    <submittedName>
        <fullName evidence="3">Reverse transcriptase domain-containing protein</fullName>
    </submittedName>
</protein>
<evidence type="ECO:0000256" key="1">
    <source>
        <dbReference type="SAM" id="MobiDB-lite"/>
    </source>
</evidence>
<gene>
    <name evidence="3" type="ORF">Tco_1111680</name>
</gene>
<dbReference type="PANTHER" id="PTHR34072:SF44">
    <property type="entry name" value="RNA-DIRECTED DNA POLYMERASE"/>
    <property type="match status" value="1"/>
</dbReference>
<reference evidence="3" key="1">
    <citation type="journal article" date="2022" name="Int. J. Mol. Sci.">
        <title>Draft Genome of Tanacetum Coccineum: Genomic Comparison of Closely Related Tanacetum-Family Plants.</title>
        <authorList>
            <person name="Yamashiro T."/>
            <person name="Shiraishi A."/>
            <person name="Nakayama K."/>
            <person name="Satake H."/>
        </authorList>
    </citation>
    <scope>NUCLEOTIDE SEQUENCE</scope>
</reference>
<dbReference type="InterPro" id="IPR043502">
    <property type="entry name" value="DNA/RNA_pol_sf"/>
</dbReference>
<dbReference type="InterPro" id="IPR041577">
    <property type="entry name" value="RT_RNaseH_2"/>
</dbReference>
<dbReference type="Gene3D" id="3.10.20.370">
    <property type="match status" value="1"/>
</dbReference>
<feature type="compositionally biased region" description="Basic and acidic residues" evidence="1">
    <location>
        <begin position="145"/>
        <end position="169"/>
    </location>
</feature>
<feature type="region of interest" description="Disordered" evidence="1">
    <location>
        <begin position="145"/>
        <end position="222"/>
    </location>
</feature>
<organism evidence="3 4">
    <name type="scientific">Tanacetum coccineum</name>
    <dbReference type="NCBI Taxonomy" id="301880"/>
    <lineage>
        <taxon>Eukaryota</taxon>
        <taxon>Viridiplantae</taxon>
        <taxon>Streptophyta</taxon>
        <taxon>Embryophyta</taxon>
        <taxon>Tracheophyta</taxon>
        <taxon>Spermatophyta</taxon>
        <taxon>Magnoliopsida</taxon>
        <taxon>eudicotyledons</taxon>
        <taxon>Gunneridae</taxon>
        <taxon>Pentapetalae</taxon>
        <taxon>asterids</taxon>
        <taxon>campanulids</taxon>
        <taxon>Asterales</taxon>
        <taxon>Asteraceae</taxon>
        <taxon>Asteroideae</taxon>
        <taxon>Anthemideae</taxon>
        <taxon>Anthemidinae</taxon>
        <taxon>Tanacetum</taxon>
    </lineage>
</organism>
<name>A0ABQ5IMF3_9ASTR</name>
<dbReference type="Pfam" id="PF17919">
    <property type="entry name" value="RT_RNaseH_2"/>
    <property type="match status" value="1"/>
</dbReference>
<proteinExistence type="predicted"/>
<dbReference type="PANTHER" id="PTHR34072">
    <property type="entry name" value="ENZYMATIC POLYPROTEIN-RELATED"/>
    <property type="match status" value="1"/>
</dbReference>
<accession>A0ABQ5IMF3</accession>
<keyword evidence="3" id="KW-0548">Nucleotidyltransferase</keyword>
<sequence length="222" mass="25367">MPRECLKNHREKSKVRHTRAKAVLPNKNQLCSQLSFHAPVNAVELTPKKDKLTEAPILIAPNWDLPFELMCDASDFAIGAVLGQRHEKHFRPIHYASKTLDSKHTRTTLRPLKKKLLAYSVIPRRDCSDGSPFLHEFDFKVIDTKEPGSGYHQKDRKPSQNDKTEHGMEKTVQNQGQSPKMPKSEHYSTNQPVKPEPELKKPVGWQSYPSDGRGRESPIVYL</sequence>